<dbReference type="Proteomes" id="UP000306409">
    <property type="component" value="Chromosome"/>
</dbReference>
<dbReference type="InterPro" id="IPR014214">
    <property type="entry name" value="Dipicolinic_acid_synth_B"/>
</dbReference>
<dbReference type="Pfam" id="PF02441">
    <property type="entry name" value="Flavoprotein"/>
    <property type="match status" value="1"/>
</dbReference>
<protein>
    <submittedName>
        <fullName evidence="2">Dipicolinate synthase subunit B</fullName>
    </submittedName>
</protein>
<dbReference type="RefSeq" id="WP_137696052.1">
    <property type="nucleotide sequence ID" value="NZ_CP061336.1"/>
</dbReference>
<accession>A0A4U7JKE9</accession>
<dbReference type="Gene3D" id="3.40.50.1950">
    <property type="entry name" value="Flavin prenyltransferase-like"/>
    <property type="match status" value="1"/>
</dbReference>
<evidence type="ECO:0000313" key="3">
    <source>
        <dbReference type="Proteomes" id="UP000306409"/>
    </source>
</evidence>
<dbReference type="NCBIfam" id="TIGR02852">
    <property type="entry name" value="spore_dpaB"/>
    <property type="match status" value="1"/>
</dbReference>
<evidence type="ECO:0000259" key="1">
    <source>
        <dbReference type="Pfam" id="PF02441"/>
    </source>
</evidence>
<dbReference type="KEGG" id="rher:EHE19_010110"/>
<keyword evidence="3" id="KW-1185">Reference proteome</keyword>
<sequence length="196" mass="20976">MLLEGVRVGFAITGSFCTFSKVIPQIEVLVKEGADVVPIISESVDKFDTRFGTAEDLKKKLIQITGKKPINSIVEAEPIGPKGLLDILVIAPCTGNTIAKIANAITDGPVTMACKAHLRNMRPVVVAVSTNDGLGANAKNIGTLLNMKNIYMVPFGQDDPIKKCTSLVADFDQILFAVQNALQSIQMQPVLIGKNI</sequence>
<dbReference type="PIRSF" id="PIRSF001390">
    <property type="entry name" value="Dipicolinate_synth_subunit_B"/>
    <property type="match status" value="1"/>
</dbReference>
<dbReference type="InterPro" id="IPR003382">
    <property type="entry name" value="Flavoprotein"/>
</dbReference>
<evidence type="ECO:0000313" key="2">
    <source>
        <dbReference type="EMBL" id="QNU65297.1"/>
    </source>
</evidence>
<reference evidence="2 3" key="1">
    <citation type="submission" date="2020-09" db="EMBL/GenBank/DDBJ databases">
        <title>Characterization and genome sequencing of Ruminiclostridium sp. nov. MA18.</title>
        <authorList>
            <person name="Rettenmaier R."/>
            <person name="Kowollik M.-L."/>
            <person name="Liebl W."/>
            <person name="Zverlov V."/>
        </authorList>
    </citation>
    <scope>NUCLEOTIDE SEQUENCE [LARGE SCALE GENOMIC DNA]</scope>
    <source>
        <strain evidence="2 3">MA18</strain>
    </source>
</reference>
<proteinExistence type="predicted"/>
<dbReference type="GO" id="GO:0003824">
    <property type="term" value="F:catalytic activity"/>
    <property type="evidence" value="ECO:0007669"/>
    <property type="project" value="InterPro"/>
</dbReference>
<dbReference type="NCBIfam" id="NF006161">
    <property type="entry name" value="PRK08305.1"/>
    <property type="match status" value="1"/>
</dbReference>
<dbReference type="AlphaFoldDB" id="A0A4U7JKE9"/>
<gene>
    <name evidence="2" type="ORF">EHE19_010110</name>
</gene>
<organism evidence="2 3">
    <name type="scientific">Ruminiclostridium herbifermentans</name>
    <dbReference type="NCBI Taxonomy" id="2488810"/>
    <lineage>
        <taxon>Bacteria</taxon>
        <taxon>Bacillati</taxon>
        <taxon>Bacillota</taxon>
        <taxon>Clostridia</taxon>
        <taxon>Eubacteriales</taxon>
        <taxon>Oscillospiraceae</taxon>
        <taxon>Ruminiclostridium</taxon>
    </lineage>
</organism>
<dbReference type="SUPFAM" id="SSF52507">
    <property type="entry name" value="Homo-oligomeric flavin-containing Cys decarboxylases, HFCD"/>
    <property type="match status" value="1"/>
</dbReference>
<feature type="domain" description="Flavoprotein" evidence="1">
    <location>
        <begin position="7"/>
        <end position="174"/>
    </location>
</feature>
<name>A0A4U7JKE9_9FIRM</name>
<dbReference type="OrthoDB" id="9792688at2"/>
<dbReference type="EMBL" id="CP061336">
    <property type="protein sequence ID" value="QNU65297.1"/>
    <property type="molecule type" value="Genomic_DNA"/>
</dbReference>
<dbReference type="InterPro" id="IPR036551">
    <property type="entry name" value="Flavin_trans-like"/>
</dbReference>